<feature type="domain" description="Glycosyltransferase 2-like" evidence="2">
    <location>
        <begin position="10"/>
        <end position="97"/>
    </location>
</feature>
<dbReference type="CDD" id="cd00761">
    <property type="entry name" value="Glyco_tranf_GTA_type"/>
    <property type="match status" value="1"/>
</dbReference>
<comment type="caution">
    <text evidence="3">The sequence shown here is derived from an EMBL/GenBank/DDBJ whole genome shotgun (WGS) entry which is preliminary data.</text>
</comment>
<organism evidence="3 4">
    <name type="scientific">Zobellella aerophila</name>
    <dbReference type="NCBI Taxonomy" id="870480"/>
    <lineage>
        <taxon>Bacteria</taxon>
        <taxon>Pseudomonadati</taxon>
        <taxon>Pseudomonadota</taxon>
        <taxon>Gammaproteobacteria</taxon>
        <taxon>Aeromonadales</taxon>
        <taxon>Aeromonadaceae</taxon>
        <taxon>Zobellella</taxon>
    </lineage>
</organism>
<dbReference type="InterPro" id="IPR029044">
    <property type="entry name" value="Nucleotide-diphossugar_trans"/>
</dbReference>
<comment type="similarity">
    <text evidence="1">Belongs to the glycosyltransferase 2 family. WaaE/KdtX subfamily.</text>
</comment>
<dbReference type="Proteomes" id="UP001500795">
    <property type="component" value="Unassembled WGS sequence"/>
</dbReference>
<gene>
    <name evidence="3" type="ORF">GCM10022394_04210</name>
</gene>
<reference evidence="4" key="1">
    <citation type="journal article" date="2019" name="Int. J. Syst. Evol. Microbiol.">
        <title>The Global Catalogue of Microorganisms (GCM) 10K type strain sequencing project: providing services to taxonomists for standard genome sequencing and annotation.</title>
        <authorList>
            <consortium name="The Broad Institute Genomics Platform"/>
            <consortium name="The Broad Institute Genome Sequencing Center for Infectious Disease"/>
            <person name="Wu L."/>
            <person name="Ma J."/>
        </authorList>
    </citation>
    <scope>NUCLEOTIDE SEQUENCE [LARGE SCALE GENOMIC DNA]</scope>
    <source>
        <strain evidence="4">JCM 17110</strain>
    </source>
</reference>
<dbReference type="EMBL" id="BAABCX010000001">
    <property type="protein sequence ID" value="GAA3528212.1"/>
    <property type="molecule type" value="Genomic_DNA"/>
</dbReference>
<protein>
    <recommendedName>
        <fullName evidence="2">Glycosyltransferase 2-like domain-containing protein</fullName>
    </recommendedName>
</protein>
<dbReference type="SUPFAM" id="SSF53448">
    <property type="entry name" value="Nucleotide-diphospho-sugar transferases"/>
    <property type="match status" value="1"/>
</dbReference>
<evidence type="ECO:0000256" key="1">
    <source>
        <dbReference type="ARBA" id="ARBA00038494"/>
    </source>
</evidence>
<accession>A0ABP6V536</accession>
<dbReference type="Gene3D" id="3.90.550.10">
    <property type="entry name" value="Spore Coat Polysaccharide Biosynthesis Protein SpsA, Chain A"/>
    <property type="match status" value="1"/>
</dbReference>
<name>A0ABP6V536_9GAMM</name>
<dbReference type="PANTHER" id="PTHR43630:SF2">
    <property type="entry name" value="GLYCOSYLTRANSFERASE"/>
    <property type="match status" value="1"/>
</dbReference>
<dbReference type="RefSeq" id="WP_344954256.1">
    <property type="nucleotide sequence ID" value="NZ_BAABCX010000001.1"/>
</dbReference>
<evidence type="ECO:0000313" key="3">
    <source>
        <dbReference type="EMBL" id="GAA3528212.1"/>
    </source>
</evidence>
<sequence length="295" mass="34102">MPRFKCTAGIVVKNADTSINESILSILDIVDSVIVVDNDSTDKTAQILSGFEDERLITLKNEKNLSMAECRNWIIDNSNSELILKWDSDFVAMRSHLGAKLDFKSLLSDSIDLMIDKEIDLCLFKAVNIGFGFNCIGRDNKYAGLNGDIRLYRSNSFRYKNGQYADEFCSMEDNPKRLYMNKENSPCCILHLDVLKHPKNVALRSLRFKYHKEMPTNHIERQSFDDWLKLNNINENSHEFLMRQLTRKASEFIISDEFKYLSSVPFYSEIESKVNCEYISTFNSRIDITSFQPTS</sequence>
<dbReference type="Pfam" id="PF00535">
    <property type="entry name" value="Glycos_transf_2"/>
    <property type="match status" value="1"/>
</dbReference>
<dbReference type="PANTHER" id="PTHR43630">
    <property type="entry name" value="POLY-BETA-1,6-N-ACETYL-D-GLUCOSAMINE SYNTHASE"/>
    <property type="match status" value="1"/>
</dbReference>
<dbReference type="InterPro" id="IPR001173">
    <property type="entry name" value="Glyco_trans_2-like"/>
</dbReference>
<evidence type="ECO:0000259" key="2">
    <source>
        <dbReference type="Pfam" id="PF00535"/>
    </source>
</evidence>
<evidence type="ECO:0000313" key="4">
    <source>
        <dbReference type="Proteomes" id="UP001500795"/>
    </source>
</evidence>
<proteinExistence type="inferred from homology"/>
<keyword evidence="4" id="KW-1185">Reference proteome</keyword>